<evidence type="ECO:0000256" key="3">
    <source>
        <dbReference type="ARBA" id="ARBA00023136"/>
    </source>
</evidence>
<evidence type="ECO:0000256" key="1">
    <source>
        <dbReference type="ARBA" id="ARBA00004308"/>
    </source>
</evidence>
<dbReference type="PANTHER" id="PTHR45738:SF5">
    <property type="entry name" value="POLYPHOSPHOINOSITIDE PHOSPHATASE"/>
    <property type="match status" value="1"/>
</dbReference>
<dbReference type="AlphaFoldDB" id="A0A812PX68"/>
<proteinExistence type="predicted"/>
<keyword evidence="6" id="KW-1185">Reference proteome</keyword>
<dbReference type="PANTHER" id="PTHR45738">
    <property type="entry name" value="POLYPHOSPHOINOSITIDE PHOSPHATASE"/>
    <property type="match status" value="1"/>
</dbReference>
<dbReference type="Proteomes" id="UP000601435">
    <property type="component" value="Unassembled WGS sequence"/>
</dbReference>
<dbReference type="EMBL" id="CAJNJA010015686">
    <property type="protein sequence ID" value="CAE7365830.1"/>
    <property type="molecule type" value="Genomic_DNA"/>
</dbReference>
<protein>
    <submittedName>
        <fullName evidence="5">SAC1 protein</fullName>
    </submittedName>
</protein>
<dbReference type="GO" id="GO:0012505">
    <property type="term" value="C:endomembrane system"/>
    <property type="evidence" value="ECO:0007669"/>
    <property type="project" value="UniProtKB-SubCell"/>
</dbReference>
<organism evidence="5 6">
    <name type="scientific">Symbiodinium necroappetens</name>
    <dbReference type="NCBI Taxonomy" id="1628268"/>
    <lineage>
        <taxon>Eukaryota</taxon>
        <taxon>Sar</taxon>
        <taxon>Alveolata</taxon>
        <taxon>Dinophyceae</taxon>
        <taxon>Suessiales</taxon>
        <taxon>Symbiodiniaceae</taxon>
        <taxon>Symbiodinium</taxon>
    </lineage>
</organism>
<name>A0A812PX68_9DINO</name>
<comment type="subcellular location">
    <subcellularLocation>
        <location evidence="1">Endomembrane system</location>
    </subcellularLocation>
</comment>
<reference evidence="5" key="1">
    <citation type="submission" date="2021-02" db="EMBL/GenBank/DDBJ databases">
        <authorList>
            <person name="Dougan E. K."/>
            <person name="Rhodes N."/>
            <person name="Thang M."/>
            <person name="Chan C."/>
        </authorList>
    </citation>
    <scope>NUCLEOTIDE SEQUENCE</scope>
</reference>
<sequence length="273" mass="30940">MPSVPHEGSSDHSMWKRTTTCRCVSLSAACLQSTARMLQSTTDSCAEPRQLWNHYHMTPFFANEGWQHWCLSIIHGFFAHTKCSSFGWTFEVALIARRSRFYAGTRYRKRGLNVDGQVGNDVETEQLLCDDSLRHLSTGHVMSFVQIRGSVPLFWSQEATAINPKPPVVYPRCDPTLSATRRHFADLLERYGTPQLVVNLMKAKKVNCHPRARLFCICSNKDTILAPPCSSCRYSQCKPTAKQADNRPAQRCCSAILEPEAHIMQSAQRNEFI</sequence>
<evidence type="ECO:0000313" key="6">
    <source>
        <dbReference type="Proteomes" id="UP000601435"/>
    </source>
</evidence>
<dbReference type="GO" id="GO:0043813">
    <property type="term" value="F:phosphatidylinositol-3,5-bisphosphate 5-phosphatase activity"/>
    <property type="evidence" value="ECO:0007669"/>
    <property type="project" value="InterPro"/>
</dbReference>
<dbReference type="GO" id="GO:0046856">
    <property type="term" value="P:phosphatidylinositol dephosphorylation"/>
    <property type="evidence" value="ECO:0007669"/>
    <property type="project" value="InterPro"/>
</dbReference>
<dbReference type="InterPro" id="IPR002013">
    <property type="entry name" value="SAC_dom"/>
</dbReference>
<feature type="domain" description="SAC" evidence="4">
    <location>
        <begin position="1"/>
        <end position="204"/>
    </location>
</feature>
<dbReference type="InterPro" id="IPR043573">
    <property type="entry name" value="Fig4-like"/>
</dbReference>
<accession>A0A812PX68</accession>
<comment type="caution">
    <text evidence="5">The sequence shown here is derived from an EMBL/GenBank/DDBJ whole genome shotgun (WGS) entry which is preliminary data.</text>
</comment>
<evidence type="ECO:0000256" key="2">
    <source>
        <dbReference type="ARBA" id="ARBA00022801"/>
    </source>
</evidence>
<dbReference type="Pfam" id="PF02383">
    <property type="entry name" value="Syja_N"/>
    <property type="match status" value="1"/>
</dbReference>
<evidence type="ECO:0000313" key="5">
    <source>
        <dbReference type="EMBL" id="CAE7365830.1"/>
    </source>
</evidence>
<evidence type="ECO:0000259" key="4">
    <source>
        <dbReference type="PROSITE" id="PS50275"/>
    </source>
</evidence>
<dbReference type="PROSITE" id="PS50275">
    <property type="entry name" value="SAC"/>
    <property type="match status" value="1"/>
</dbReference>
<dbReference type="OrthoDB" id="405996at2759"/>
<gene>
    <name evidence="5" type="primary">SAC1</name>
    <name evidence="5" type="ORF">SNEC2469_LOCUS9708</name>
</gene>
<keyword evidence="3" id="KW-0472">Membrane</keyword>
<keyword evidence="2" id="KW-0378">Hydrolase</keyword>